<dbReference type="GO" id="GO:0005886">
    <property type="term" value="C:plasma membrane"/>
    <property type="evidence" value="ECO:0007669"/>
    <property type="project" value="UniProtKB-SubCell"/>
</dbReference>
<proteinExistence type="inferred from homology"/>
<evidence type="ECO:0000256" key="8">
    <source>
        <dbReference type="SAM" id="Phobius"/>
    </source>
</evidence>
<dbReference type="GO" id="GO:0015104">
    <property type="term" value="F:antimonite transmembrane transporter activity"/>
    <property type="evidence" value="ECO:0007669"/>
    <property type="project" value="TreeGrafter"/>
</dbReference>
<feature type="transmembrane region" description="Helical" evidence="8">
    <location>
        <begin position="158"/>
        <end position="176"/>
    </location>
</feature>
<feature type="transmembrane region" description="Helical" evidence="8">
    <location>
        <begin position="94"/>
        <end position="114"/>
    </location>
</feature>
<dbReference type="Gene3D" id="1.20.1530.20">
    <property type="match status" value="1"/>
</dbReference>
<dbReference type="GO" id="GO:0015297">
    <property type="term" value="F:antiporter activity"/>
    <property type="evidence" value="ECO:0007669"/>
    <property type="project" value="InterPro"/>
</dbReference>
<feature type="transmembrane region" description="Helical" evidence="8">
    <location>
        <begin position="197"/>
        <end position="218"/>
    </location>
</feature>
<evidence type="ECO:0000256" key="6">
    <source>
        <dbReference type="ARBA" id="ARBA00022989"/>
    </source>
</evidence>
<dbReference type="PANTHER" id="PTHR43057">
    <property type="entry name" value="ARSENITE EFFLUX TRANSPORTER"/>
    <property type="match status" value="1"/>
</dbReference>
<dbReference type="STRING" id="571932.SAMN05421743_101360"/>
<name>A0A1H3W8Z0_9BACI</name>
<dbReference type="PANTHER" id="PTHR43057:SF1">
    <property type="entry name" value="ARSENICAL-RESISTANCE PROTEIN 3"/>
    <property type="match status" value="1"/>
</dbReference>
<organism evidence="9 10">
    <name type="scientific">Thalassobacillus cyri</name>
    <dbReference type="NCBI Taxonomy" id="571932"/>
    <lineage>
        <taxon>Bacteria</taxon>
        <taxon>Bacillati</taxon>
        <taxon>Bacillota</taxon>
        <taxon>Bacilli</taxon>
        <taxon>Bacillales</taxon>
        <taxon>Bacillaceae</taxon>
        <taxon>Thalassobacillus</taxon>
    </lineage>
</organism>
<accession>A0A1H3W8Z0</accession>
<evidence type="ECO:0000313" key="10">
    <source>
        <dbReference type="Proteomes" id="UP000198584"/>
    </source>
</evidence>
<evidence type="ECO:0000256" key="1">
    <source>
        <dbReference type="ARBA" id="ARBA00004651"/>
    </source>
</evidence>
<dbReference type="AlphaFoldDB" id="A0A1H3W8Z0"/>
<dbReference type="OrthoDB" id="3254016at2"/>
<feature type="transmembrane region" description="Helical" evidence="8">
    <location>
        <begin position="63"/>
        <end position="88"/>
    </location>
</feature>
<dbReference type="Pfam" id="PF01758">
    <property type="entry name" value="SBF"/>
    <property type="match status" value="1"/>
</dbReference>
<gene>
    <name evidence="9" type="ORF">SAMN05421743_101360</name>
</gene>
<comment type="similarity">
    <text evidence="2">Belongs to the arsenical resistance-3 (ACR3) (TC 2.A.59) family.</text>
</comment>
<evidence type="ECO:0000313" key="9">
    <source>
        <dbReference type="EMBL" id="SDZ83420.1"/>
    </source>
</evidence>
<dbReference type="InterPro" id="IPR038770">
    <property type="entry name" value="Na+/solute_symporter_sf"/>
</dbReference>
<keyword evidence="10" id="KW-1185">Reference proteome</keyword>
<keyword evidence="6 8" id="KW-1133">Transmembrane helix</keyword>
<feature type="transmembrane region" description="Helical" evidence="8">
    <location>
        <begin position="262"/>
        <end position="280"/>
    </location>
</feature>
<feature type="transmembrane region" description="Helical" evidence="8">
    <location>
        <begin position="224"/>
        <end position="242"/>
    </location>
</feature>
<protein>
    <submittedName>
        <fullName evidence="9">Arsenite efflux pump ArsB, ACR3 family</fullName>
    </submittedName>
</protein>
<feature type="transmembrane region" description="Helical" evidence="8">
    <location>
        <begin position="126"/>
        <end position="146"/>
    </location>
</feature>
<sequence>MNLFEKLYTLIIFSAVVIGIGIGQVELIRTNAESFIVPLLVAMLYITFLQVPMEEIKKSFRNITFSSTSVIINFAWTPILAWLLAMVFLGDHTALYIGFIMLMVTPCTDWYLIFTGIAKGNVALSTAILPLNLLLQVLLLPIYLLIFCGTTDVIELRFLVESILIVLFIPLILSFLTKWLFRNKQQSRENFISKLSLYPIIFLSLAIVAMFASQGQLLLDNLDLMWKIIIPILLFFIVNLFVSQKVGQLMRFPNSDRVSLSLTTLARNSPIALAIAVTAFPDQPLIALVLVIGPLLELPILAIVTQFLLFISNSKYKHKESTH</sequence>
<comment type="subcellular location">
    <subcellularLocation>
        <location evidence="1">Cell membrane</location>
        <topology evidence="1">Multi-pass membrane protein</topology>
    </subcellularLocation>
</comment>
<keyword evidence="7 8" id="KW-0472">Membrane</keyword>
<dbReference type="EMBL" id="FNQR01000001">
    <property type="protein sequence ID" value="SDZ83420.1"/>
    <property type="molecule type" value="Genomic_DNA"/>
</dbReference>
<dbReference type="GO" id="GO:0015105">
    <property type="term" value="F:arsenite transmembrane transporter activity"/>
    <property type="evidence" value="ECO:0007669"/>
    <property type="project" value="TreeGrafter"/>
</dbReference>
<dbReference type="Proteomes" id="UP000198584">
    <property type="component" value="Unassembled WGS sequence"/>
</dbReference>
<feature type="transmembrane region" description="Helical" evidence="8">
    <location>
        <begin position="7"/>
        <end position="28"/>
    </location>
</feature>
<evidence type="ECO:0000256" key="2">
    <source>
        <dbReference type="ARBA" id="ARBA00010110"/>
    </source>
</evidence>
<feature type="transmembrane region" description="Helical" evidence="8">
    <location>
        <begin position="286"/>
        <end position="311"/>
    </location>
</feature>
<dbReference type="RefSeq" id="WP_093041628.1">
    <property type="nucleotide sequence ID" value="NZ_FNQR01000001.1"/>
</dbReference>
<evidence type="ECO:0000256" key="7">
    <source>
        <dbReference type="ARBA" id="ARBA00023136"/>
    </source>
</evidence>
<reference evidence="10" key="1">
    <citation type="submission" date="2016-10" db="EMBL/GenBank/DDBJ databases">
        <authorList>
            <person name="Varghese N."/>
            <person name="Submissions S."/>
        </authorList>
    </citation>
    <scope>NUCLEOTIDE SEQUENCE [LARGE SCALE GENOMIC DNA]</scope>
    <source>
        <strain evidence="10">CCM7597</strain>
    </source>
</reference>
<keyword evidence="3" id="KW-0813">Transport</keyword>
<evidence type="ECO:0000256" key="3">
    <source>
        <dbReference type="ARBA" id="ARBA00022448"/>
    </source>
</evidence>
<evidence type="ECO:0000256" key="4">
    <source>
        <dbReference type="ARBA" id="ARBA00022475"/>
    </source>
</evidence>
<evidence type="ECO:0000256" key="5">
    <source>
        <dbReference type="ARBA" id="ARBA00022692"/>
    </source>
</evidence>
<keyword evidence="4" id="KW-1003">Cell membrane</keyword>
<keyword evidence="5 8" id="KW-0812">Transmembrane</keyword>
<dbReference type="InterPro" id="IPR002657">
    <property type="entry name" value="BilAc:Na_symport/Acr3"/>
</dbReference>
<feature type="transmembrane region" description="Helical" evidence="8">
    <location>
        <begin position="34"/>
        <end position="51"/>
    </location>
</feature>
<dbReference type="InterPro" id="IPR004706">
    <property type="entry name" value="Arsenical-R_Acr3"/>
</dbReference>